<keyword evidence="1" id="KW-0614">Plasmid</keyword>
<gene>
    <name evidence="1" type="ORF">BSV1_G16</name>
</gene>
<keyword evidence="2" id="KW-1185">Reference proteome</keyword>
<dbReference type="EMBL" id="CP001518">
    <property type="protein sequence ID" value="ACN93332.1"/>
    <property type="molecule type" value="Genomic_DNA"/>
</dbReference>
<dbReference type="AlphaFoldDB" id="A0A806CKS4"/>
<geneLocation type="plasmid" evidence="1 2">
    <name>SV1_lp28-2</name>
</geneLocation>
<name>A0A806CKS4_9SPIR</name>
<reference evidence="1 2" key="1">
    <citation type="journal article" date="2011" name="J. Bacteriol.">
        <title>Whole genome sequence of an unusual Borrelia burgdorferi sensu lato isolate.</title>
        <authorList>
            <person name="Casjens S.R."/>
            <person name="Fraser-Liggett C.M."/>
            <person name="Mongodin E.F."/>
            <person name="Qiu W.G."/>
            <person name="Dunn J.J."/>
            <person name="Luft B.J."/>
            <person name="Schutzer S.E."/>
        </authorList>
    </citation>
    <scope>NUCLEOTIDE SEQUENCE [LARGE SCALE GENOMIC DNA]</scope>
    <source>
        <strain evidence="1 2">SV1</strain>
    </source>
</reference>
<protein>
    <submittedName>
        <fullName evidence="1">Uncharacterized protein</fullName>
    </submittedName>
</protein>
<proteinExistence type="predicted"/>
<dbReference type="Proteomes" id="UP000006166">
    <property type="component" value="Plasmid SV1_lp28-2"/>
</dbReference>
<evidence type="ECO:0000313" key="2">
    <source>
        <dbReference type="Proteomes" id="UP000006166"/>
    </source>
</evidence>
<sequence length="38" mass="4399">MRTFGNETFFARDAITNATKTILSYDTTTTQVKKLKRE</sequence>
<accession>A0A806CKS4</accession>
<evidence type="ECO:0000313" key="1">
    <source>
        <dbReference type="EMBL" id="ACN93332.1"/>
    </source>
</evidence>
<organism evidence="1 2">
    <name type="scientific">Borreliella finlandensis</name>
    <dbReference type="NCBI Taxonomy" id="498741"/>
    <lineage>
        <taxon>Bacteria</taxon>
        <taxon>Pseudomonadati</taxon>
        <taxon>Spirochaetota</taxon>
        <taxon>Spirochaetia</taxon>
        <taxon>Spirochaetales</taxon>
        <taxon>Borreliaceae</taxon>
        <taxon>Borreliella</taxon>
    </lineage>
</organism>